<gene>
    <name evidence="1" type="ORF">E8E13_002715</name>
</gene>
<dbReference type="AlphaFoldDB" id="A0A9P4W6I4"/>
<evidence type="ECO:0000313" key="1">
    <source>
        <dbReference type="EMBL" id="KAF2994606.1"/>
    </source>
</evidence>
<organism evidence="1 2">
    <name type="scientific">Curvularia kusanoi</name>
    <name type="common">Cochliobolus kusanoi</name>
    <dbReference type="NCBI Taxonomy" id="90978"/>
    <lineage>
        <taxon>Eukaryota</taxon>
        <taxon>Fungi</taxon>
        <taxon>Dikarya</taxon>
        <taxon>Ascomycota</taxon>
        <taxon>Pezizomycotina</taxon>
        <taxon>Dothideomycetes</taxon>
        <taxon>Pleosporomycetidae</taxon>
        <taxon>Pleosporales</taxon>
        <taxon>Pleosporineae</taxon>
        <taxon>Pleosporaceae</taxon>
        <taxon>Curvularia</taxon>
    </lineage>
</organism>
<accession>A0A9P4W6I4</accession>
<keyword evidence="2" id="KW-1185">Reference proteome</keyword>
<name>A0A9P4W6I4_CURKU</name>
<reference evidence="1" key="1">
    <citation type="submission" date="2019-04" db="EMBL/GenBank/DDBJ databases">
        <title>Sequencing of skin fungus with MAO and IRED activity.</title>
        <authorList>
            <person name="Marsaioli A.J."/>
            <person name="Bonatto J.M.C."/>
            <person name="Reis Junior O."/>
        </authorList>
    </citation>
    <scope>NUCLEOTIDE SEQUENCE</scope>
    <source>
        <strain evidence="1">30M1</strain>
    </source>
</reference>
<dbReference type="EMBL" id="SWKU01000039">
    <property type="protein sequence ID" value="KAF2994606.1"/>
    <property type="molecule type" value="Genomic_DNA"/>
</dbReference>
<sequence length="211" mass="21654">MSLLATSVAAQLSTSMWGFDNPKFLNTTYTGSVMNFAANRTTVAFTADEMTSSATITLGGITYFGYTATPGVSERTSATYVVTCSRANEDDVSATCLQSQLGVETKMSAYCASRSSDVGQTTRSVPEWCTNAAAASEAAKGLMTISKAEMTNYALVLTAGLEKLSAKATGPAETNAEATSSPTGSAVATGAAASLQVPLMAVVVAVVVNFI</sequence>
<proteinExistence type="predicted"/>
<comment type="caution">
    <text evidence="1">The sequence shown here is derived from an EMBL/GenBank/DDBJ whole genome shotgun (WGS) entry which is preliminary data.</text>
</comment>
<evidence type="ECO:0000313" key="2">
    <source>
        <dbReference type="Proteomes" id="UP000801428"/>
    </source>
</evidence>
<dbReference type="Proteomes" id="UP000801428">
    <property type="component" value="Unassembled WGS sequence"/>
</dbReference>
<protein>
    <submittedName>
        <fullName evidence="1">Uncharacterized protein</fullName>
    </submittedName>
</protein>
<dbReference type="OrthoDB" id="3776815at2759"/>